<dbReference type="OrthoDB" id="979271at2"/>
<evidence type="ECO:0000313" key="2">
    <source>
        <dbReference type="EMBL" id="AEE51284.1"/>
    </source>
</evidence>
<dbReference type="KEGG" id="hhy:Halhy_3428"/>
<dbReference type="Proteomes" id="UP000008461">
    <property type="component" value="Chromosome"/>
</dbReference>
<evidence type="ECO:0000313" key="3">
    <source>
        <dbReference type="Proteomes" id="UP000008461"/>
    </source>
</evidence>
<evidence type="ECO:0000256" key="1">
    <source>
        <dbReference type="SAM" id="Phobius"/>
    </source>
</evidence>
<accession>F4KVH1</accession>
<dbReference type="eggNOG" id="COG4783">
    <property type="taxonomic scope" value="Bacteria"/>
</dbReference>
<evidence type="ECO:0008006" key="4">
    <source>
        <dbReference type="Google" id="ProtNLM"/>
    </source>
</evidence>
<dbReference type="STRING" id="760192.Halhy_3428"/>
<sequence>MNNTEKIDRFLRDELPEEEKKAFEAELNQNADLAGELALQKDMEQFLRKQEKRTALKNQLGNIGPEFFQASAKPEPGRIVPLQRRQTLRWVIGLAAAIALLLIARFVFSPSLYDQFGQHPPLAMIEKSNTAQDNLAAMEAAFNQKDYTAALPLLQAYLREKPGDLQAELYLGICLLETGQYANARAVFTKISQTQSSFMDYGQWYLALSYLKEGDKVACRRVLQEVASESEFAQKAQDLLKRL</sequence>
<dbReference type="AlphaFoldDB" id="F4KVH1"/>
<dbReference type="Gene3D" id="1.25.40.10">
    <property type="entry name" value="Tetratricopeptide repeat domain"/>
    <property type="match status" value="1"/>
</dbReference>
<feature type="transmembrane region" description="Helical" evidence="1">
    <location>
        <begin position="88"/>
        <end position="108"/>
    </location>
</feature>
<gene>
    <name evidence="2" type="ordered locus">Halhy_3428</name>
</gene>
<reference key="2">
    <citation type="submission" date="2011-04" db="EMBL/GenBank/DDBJ databases">
        <title>Complete sequence of chromosome of Haliscomenobacter hydrossis DSM 1100.</title>
        <authorList>
            <consortium name="US DOE Joint Genome Institute (JGI-PGF)"/>
            <person name="Lucas S."/>
            <person name="Han J."/>
            <person name="Lapidus A."/>
            <person name="Bruce D."/>
            <person name="Goodwin L."/>
            <person name="Pitluck S."/>
            <person name="Peters L."/>
            <person name="Kyrpides N."/>
            <person name="Mavromatis K."/>
            <person name="Ivanova N."/>
            <person name="Ovchinnikova G."/>
            <person name="Pagani I."/>
            <person name="Daligault H."/>
            <person name="Detter J.C."/>
            <person name="Han C."/>
            <person name="Land M."/>
            <person name="Hauser L."/>
            <person name="Markowitz V."/>
            <person name="Cheng J.-F."/>
            <person name="Hugenholtz P."/>
            <person name="Woyke T."/>
            <person name="Wu D."/>
            <person name="Verbarg S."/>
            <person name="Frueling A."/>
            <person name="Brambilla E."/>
            <person name="Klenk H.-P."/>
            <person name="Eisen J.A."/>
        </authorList>
    </citation>
    <scope>NUCLEOTIDE SEQUENCE</scope>
    <source>
        <strain>DSM 1100</strain>
    </source>
</reference>
<dbReference type="SUPFAM" id="SSF48452">
    <property type="entry name" value="TPR-like"/>
    <property type="match status" value="1"/>
</dbReference>
<keyword evidence="1" id="KW-1133">Transmembrane helix</keyword>
<reference evidence="2 3" key="1">
    <citation type="journal article" date="2011" name="Stand. Genomic Sci.">
        <title>Complete genome sequence of Haliscomenobacter hydrossis type strain (O).</title>
        <authorList>
            <consortium name="US DOE Joint Genome Institute (JGI-PGF)"/>
            <person name="Daligault H."/>
            <person name="Lapidus A."/>
            <person name="Zeytun A."/>
            <person name="Nolan M."/>
            <person name="Lucas S."/>
            <person name="Del Rio T.G."/>
            <person name="Tice H."/>
            <person name="Cheng J.F."/>
            <person name="Tapia R."/>
            <person name="Han C."/>
            <person name="Goodwin L."/>
            <person name="Pitluck S."/>
            <person name="Liolios K."/>
            <person name="Pagani I."/>
            <person name="Ivanova N."/>
            <person name="Huntemann M."/>
            <person name="Mavromatis K."/>
            <person name="Mikhailova N."/>
            <person name="Pati A."/>
            <person name="Chen A."/>
            <person name="Palaniappan K."/>
            <person name="Land M."/>
            <person name="Hauser L."/>
            <person name="Brambilla E.M."/>
            <person name="Rohde M."/>
            <person name="Verbarg S."/>
            <person name="Goker M."/>
            <person name="Bristow J."/>
            <person name="Eisen J.A."/>
            <person name="Markowitz V."/>
            <person name="Hugenholtz P."/>
            <person name="Kyrpides N.C."/>
            <person name="Klenk H.P."/>
            <person name="Woyke T."/>
        </authorList>
    </citation>
    <scope>NUCLEOTIDE SEQUENCE [LARGE SCALE GENOMIC DNA]</scope>
    <source>
        <strain evidence="3">ATCC 27775 / DSM 1100 / LMG 10767 / O</strain>
    </source>
</reference>
<proteinExistence type="predicted"/>
<dbReference type="HOGENOM" id="CLU_096788_0_0_10"/>
<dbReference type="Pfam" id="PF14559">
    <property type="entry name" value="TPR_19"/>
    <property type="match status" value="1"/>
</dbReference>
<keyword evidence="1" id="KW-0472">Membrane</keyword>
<protein>
    <recommendedName>
        <fullName evidence="4">Tetratricopeptide repeat protein</fullName>
    </recommendedName>
</protein>
<dbReference type="InterPro" id="IPR011990">
    <property type="entry name" value="TPR-like_helical_dom_sf"/>
</dbReference>
<organism evidence="2 3">
    <name type="scientific">Haliscomenobacter hydrossis (strain ATCC 27775 / DSM 1100 / LMG 10767 / O)</name>
    <dbReference type="NCBI Taxonomy" id="760192"/>
    <lineage>
        <taxon>Bacteria</taxon>
        <taxon>Pseudomonadati</taxon>
        <taxon>Bacteroidota</taxon>
        <taxon>Saprospiria</taxon>
        <taxon>Saprospirales</taxon>
        <taxon>Haliscomenobacteraceae</taxon>
        <taxon>Haliscomenobacter</taxon>
    </lineage>
</organism>
<dbReference type="RefSeq" id="WP_013765825.1">
    <property type="nucleotide sequence ID" value="NC_015510.1"/>
</dbReference>
<keyword evidence="3" id="KW-1185">Reference proteome</keyword>
<keyword evidence="1" id="KW-0812">Transmembrane</keyword>
<dbReference type="EMBL" id="CP002691">
    <property type="protein sequence ID" value="AEE51284.1"/>
    <property type="molecule type" value="Genomic_DNA"/>
</dbReference>
<name>F4KVH1_HALH1</name>